<accession>A0A7Y6QBY1</accession>
<evidence type="ECO:0000256" key="1">
    <source>
        <dbReference type="SAM" id="MobiDB-lite"/>
    </source>
</evidence>
<name>A0A7Y6QBY1_9HYPH</name>
<organism evidence="2 3">
    <name type="scientific">Ensifer oleiphilus</name>
    <dbReference type="NCBI Taxonomy" id="2742698"/>
    <lineage>
        <taxon>Bacteria</taxon>
        <taxon>Pseudomonadati</taxon>
        <taxon>Pseudomonadota</taxon>
        <taxon>Alphaproteobacteria</taxon>
        <taxon>Hyphomicrobiales</taxon>
        <taxon>Rhizobiaceae</taxon>
        <taxon>Sinorhizobium/Ensifer group</taxon>
        <taxon>Ensifer</taxon>
    </lineage>
</organism>
<dbReference type="AlphaFoldDB" id="A0A7Y6QBY1"/>
<evidence type="ECO:0000313" key="3">
    <source>
        <dbReference type="Proteomes" id="UP000520198"/>
    </source>
</evidence>
<sequence>MPARSVQCLENATPAQLAEVELLGETGLHWETLDVDFTILGLMKGIFGTAKFMEAQRRGGQSRSAAKIEASRANGAKGGRPRKIS</sequence>
<keyword evidence="3" id="KW-1185">Reference proteome</keyword>
<proteinExistence type="predicted"/>
<dbReference type="Gene3D" id="3.30.2020.40">
    <property type="entry name" value="Uncharacterised protein PF10387, DUF2442"/>
    <property type="match status" value="1"/>
</dbReference>
<dbReference type="EMBL" id="JABWDU010000011">
    <property type="protein sequence ID" value="NVD42822.1"/>
    <property type="molecule type" value="Genomic_DNA"/>
</dbReference>
<feature type="region of interest" description="Disordered" evidence="1">
    <location>
        <begin position="58"/>
        <end position="85"/>
    </location>
</feature>
<gene>
    <name evidence="2" type="ORF">HT585_28520</name>
</gene>
<reference evidence="2 3" key="1">
    <citation type="submission" date="2020-06" db="EMBL/GenBank/DDBJ databases">
        <authorList>
            <person name="Grouzdev D.S."/>
        </authorList>
    </citation>
    <scope>NUCLEOTIDE SEQUENCE [LARGE SCALE GENOMIC DNA]</scope>
    <source>
        <strain evidence="2 3">HO-A22</strain>
    </source>
</reference>
<dbReference type="Proteomes" id="UP000520198">
    <property type="component" value="Unassembled WGS sequence"/>
</dbReference>
<dbReference type="Pfam" id="PF10387">
    <property type="entry name" value="DUF2442"/>
    <property type="match status" value="1"/>
</dbReference>
<dbReference type="InterPro" id="IPR018841">
    <property type="entry name" value="DUF2442"/>
</dbReference>
<evidence type="ECO:0000313" key="2">
    <source>
        <dbReference type="EMBL" id="NVD42822.1"/>
    </source>
</evidence>
<protein>
    <submittedName>
        <fullName evidence="2">DUF2442 domain-containing protein</fullName>
    </submittedName>
</protein>
<comment type="caution">
    <text evidence="2">The sequence shown here is derived from an EMBL/GenBank/DDBJ whole genome shotgun (WGS) entry which is preliminary data.</text>
</comment>